<dbReference type="Gene3D" id="1.10.287.950">
    <property type="entry name" value="Methyl-accepting chemotaxis protein"/>
    <property type="match status" value="1"/>
</dbReference>
<dbReference type="Pfam" id="PF00015">
    <property type="entry name" value="MCPsignal"/>
    <property type="match status" value="1"/>
</dbReference>
<dbReference type="GO" id="GO:0007165">
    <property type="term" value="P:signal transduction"/>
    <property type="evidence" value="ECO:0007669"/>
    <property type="project" value="UniProtKB-KW"/>
</dbReference>
<name>A0A0A3IVQ5_9BACI</name>
<dbReference type="eggNOG" id="COG0840">
    <property type="taxonomic scope" value="Bacteria"/>
</dbReference>
<feature type="domain" description="Methyl-accepting transducer" evidence="9">
    <location>
        <begin position="395"/>
        <end position="659"/>
    </location>
</feature>
<organism evidence="11 12">
    <name type="scientific">Lysinibacillus odysseyi 34hs-1 = NBRC 100172</name>
    <dbReference type="NCBI Taxonomy" id="1220589"/>
    <lineage>
        <taxon>Bacteria</taxon>
        <taxon>Bacillati</taxon>
        <taxon>Bacillota</taxon>
        <taxon>Bacilli</taxon>
        <taxon>Bacillales</taxon>
        <taxon>Bacillaceae</taxon>
        <taxon>Lysinibacillus</taxon>
    </lineage>
</organism>
<protein>
    <submittedName>
        <fullName evidence="11">Chemotaxis protein</fullName>
    </submittedName>
</protein>
<dbReference type="SMART" id="SM00283">
    <property type="entry name" value="MA"/>
    <property type="match status" value="1"/>
</dbReference>
<feature type="transmembrane region" description="Helical" evidence="8">
    <location>
        <begin position="302"/>
        <end position="323"/>
    </location>
</feature>
<dbReference type="STRING" id="1220589.CD32_04390"/>
<dbReference type="OrthoDB" id="9760371at2"/>
<dbReference type="InterPro" id="IPR003660">
    <property type="entry name" value="HAMP_dom"/>
</dbReference>
<evidence type="ECO:0000259" key="10">
    <source>
        <dbReference type="PROSITE" id="PS50885"/>
    </source>
</evidence>
<dbReference type="PANTHER" id="PTHR32089">
    <property type="entry name" value="METHYL-ACCEPTING CHEMOTAXIS PROTEIN MCPB"/>
    <property type="match status" value="1"/>
</dbReference>
<evidence type="ECO:0000256" key="7">
    <source>
        <dbReference type="SAM" id="Coils"/>
    </source>
</evidence>
<keyword evidence="3 8" id="KW-0472">Membrane</keyword>
<evidence type="ECO:0000256" key="2">
    <source>
        <dbReference type="ARBA" id="ARBA00022475"/>
    </source>
</evidence>
<evidence type="ECO:0000256" key="8">
    <source>
        <dbReference type="SAM" id="Phobius"/>
    </source>
</evidence>
<dbReference type="AlphaFoldDB" id="A0A0A3IVQ5"/>
<keyword evidence="12" id="KW-1185">Reference proteome</keyword>
<keyword evidence="7" id="KW-0175">Coiled coil</keyword>
<dbReference type="Gene3D" id="3.30.450.20">
    <property type="entry name" value="PAS domain"/>
    <property type="match status" value="1"/>
</dbReference>
<dbReference type="RefSeq" id="WP_036151680.1">
    <property type="nucleotide sequence ID" value="NZ_AVCX01000013.1"/>
</dbReference>
<dbReference type="PROSITE" id="PS50111">
    <property type="entry name" value="CHEMOTAXIS_TRANSDUC_2"/>
    <property type="match status" value="1"/>
</dbReference>
<dbReference type="PANTHER" id="PTHR32089:SF112">
    <property type="entry name" value="LYSOZYME-LIKE PROTEIN-RELATED"/>
    <property type="match status" value="1"/>
</dbReference>
<sequence length="681" mass="75012">MNFLKNFSLKAKWMIVISLAIVIAVGITVGFSQWTVRNILNEENLQSSSDNARNAVDQVSLGLLNYETSVLQFGQVVETILKNDQVDYSQIDKITSTLKEQNSDYLSVYFMDFETSKIHMTPKIEYDWNVRDSQTFAKLTANPALQWVDVYLDTGVNKLMTSVIAPVFKDKQLVGAVGYDIDFSTIGAIREGIEAGSSTKLMIVDPNGLIISSFIKDGDGKNINAENSGKINGVSDLVDASELAAEFNWLADARNGNNKIKKFEWAGVNYTGEIQTIEKNNWQIISLVDANSYAEKLKDFTMAGWISLAIGLLIGCLFAYIMARKLVGILSNFKKVFEKTASGDFISHFETDSNDEIADLANHYNHMLAQVRDLIVQVNENTDKIQQSSNSLAVIAKENEQALNNVSNSIEEIAMNTGTQADKMQDGSTAIHVLADGIESIESKSQQMVEDANEALAEVHMSIDKVQQLEQSYTNLERAFNEVTIVTSNLDEKTKSISQVTNAIAQITEQTNLLALNASIEAARAGEHGKGFAVVANEVRSLAESSKAATTNIQQIIVSILTDTQQLVQVMKQTNEISEDQKLAVETVDHAIKQLSDTLENMKVSISNTMEDVSTMQQQKNVVLSSISMVNEMTAEVTAETQEIASSIEEQTSATSEVTIHANHLQDQVEKLTGSLSKFKL</sequence>
<dbReference type="Pfam" id="PF00672">
    <property type="entry name" value="HAMP"/>
    <property type="match status" value="1"/>
</dbReference>
<evidence type="ECO:0000256" key="4">
    <source>
        <dbReference type="ARBA" id="ARBA00023224"/>
    </source>
</evidence>
<dbReference type="SMART" id="SM00304">
    <property type="entry name" value="HAMP"/>
    <property type="match status" value="1"/>
</dbReference>
<keyword evidence="8" id="KW-1133">Transmembrane helix</keyword>
<feature type="domain" description="HAMP" evidence="10">
    <location>
        <begin position="324"/>
        <end position="376"/>
    </location>
</feature>
<evidence type="ECO:0000256" key="5">
    <source>
        <dbReference type="ARBA" id="ARBA00029447"/>
    </source>
</evidence>
<comment type="similarity">
    <text evidence="5">Belongs to the methyl-accepting chemotaxis (MCP) protein family.</text>
</comment>
<dbReference type="EMBL" id="JPVP01000049">
    <property type="protein sequence ID" value="KGR86983.1"/>
    <property type="molecule type" value="Genomic_DNA"/>
</dbReference>
<keyword evidence="8" id="KW-0812">Transmembrane</keyword>
<evidence type="ECO:0000313" key="11">
    <source>
        <dbReference type="EMBL" id="KGR86983.1"/>
    </source>
</evidence>
<dbReference type="Proteomes" id="UP000030437">
    <property type="component" value="Unassembled WGS sequence"/>
</dbReference>
<evidence type="ECO:0000256" key="1">
    <source>
        <dbReference type="ARBA" id="ARBA00004236"/>
    </source>
</evidence>
<feature type="coiled-coil region" evidence="7">
    <location>
        <begin position="438"/>
        <end position="510"/>
    </location>
</feature>
<evidence type="ECO:0000256" key="6">
    <source>
        <dbReference type="PROSITE-ProRule" id="PRU00284"/>
    </source>
</evidence>
<keyword evidence="4 6" id="KW-0807">Transducer</keyword>
<reference evidence="11 12" key="1">
    <citation type="submission" date="2014-02" db="EMBL/GenBank/DDBJ databases">
        <title>Draft genome sequence of Lysinibacillus odysseyi NBRC 100172.</title>
        <authorList>
            <person name="Zhang F."/>
            <person name="Wang G."/>
            <person name="Zhang L."/>
        </authorList>
    </citation>
    <scope>NUCLEOTIDE SEQUENCE [LARGE SCALE GENOMIC DNA]</scope>
    <source>
        <strain evidence="11 12">NBRC 100172</strain>
    </source>
</reference>
<dbReference type="SUPFAM" id="SSF58104">
    <property type="entry name" value="Methyl-accepting chemotaxis protein (MCP) signaling domain"/>
    <property type="match status" value="1"/>
</dbReference>
<dbReference type="InterPro" id="IPR004089">
    <property type="entry name" value="MCPsignal_dom"/>
</dbReference>
<dbReference type="PROSITE" id="PS50885">
    <property type="entry name" value="HAMP"/>
    <property type="match status" value="1"/>
</dbReference>
<dbReference type="GO" id="GO:0005886">
    <property type="term" value="C:plasma membrane"/>
    <property type="evidence" value="ECO:0007669"/>
    <property type="project" value="UniProtKB-SubCell"/>
</dbReference>
<dbReference type="Gene3D" id="6.10.340.10">
    <property type="match status" value="1"/>
</dbReference>
<dbReference type="Pfam" id="PF22673">
    <property type="entry name" value="MCP-like_PDC_1"/>
    <property type="match status" value="1"/>
</dbReference>
<evidence type="ECO:0000313" key="12">
    <source>
        <dbReference type="Proteomes" id="UP000030437"/>
    </source>
</evidence>
<dbReference type="CDD" id="cd06225">
    <property type="entry name" value="HAMP"/>
    <property type="match status" value="1"/>
</dbReference>
<keyword evidence="2" id="KW-1003">Cell membrane</keyword>
<evidence type="ECO:0000256" key="3">
    <source>
        <dbReference type="ARBA" id="ARBA00023136"/>
    </source>
</evidence>
<comment type="subcellular location">
    <subcellularLocation>
        <location evidence="1">Cell membrane</location>
    </subcellularLocation>
</comment>
<comment type="caution">
    <text evidence="11">The sequence shown here is derived from an EMBL/GenBank/DDBJ whole genome shotgun (WGS) entry which is preliminary data.</text>
</comment>
<gene>
    <name evidence="11" type="ORF">CD32_04390</name>
</gene>
<evidence type="ECO:0000259" key="9">
    <source>
        <dbReference type="PROSITE" id="PS50111"/>
    </source>
</evidence>
<accession>A0A0A3IVQ5</accession>
<proteinExistence type="inferred from homology"/>